<accession>A0A0F9PJM8</accession>
<gene>
    <name evidence="1" type="ORF">LCGC14_1207910</name>
</gene>
<name>A0A0F9PJM8_9ZZZZ</name>
<protein>
    <submittedName>
        <fullName evidence="1">Uncharacterized protein</fullName>
    </submittedName>
</protein>
<proteinExistence type="predicted"/>
<organism evidence="1">
    <name type="scientific">marine sediment metagenome</name>
    <dbReference type="NCBI Taxonomy" id="412755"/>
    <lineage>
        <taxon>unclassified sequences</taxon>
        <taxon>metagenomes</taxon>
        <taxon>ecological metagenomes</taxon>
    </lineage>
</organism>
<reference evidence="1" key="1">
    <citation type="journal article" date="2015" name="Nature">
        <title>Complex archaea that bridge the gap between prokaryotes and eukaryotes.</title>
        <authorList>
            <person name="Spang A."/>
            <person name="Saw J.H."/>
            <person name="Jorgensen S.L."/>
            <person name="Zaremba-Niedzwiedzka K."/>
            <person name="Martijn J."/>
            <person name="Lind A.E."/>
            <person name="van Eijk R."/>
            <person name="Schleper C."/>
            <person name="Guy L."/>
            <person name="Ettema T.J."/>
        </authorList>
    </citation>
    <scope>NUCLEOTIDE SEQUENCE</scope>
</reference>
<dbReference type="AlphaFoldDB" id="A0A0F9PJM8"/>
<comment type="caution">
    <text evidence="1">The sequence shown here is derived from an EMBL/GenBank/DDBJ whole genome shotgun (WGS) entry which is preliminary data.</text>
</comment>
<sequence length="50" mass="5549">METNEDKVIKLIGKASGSEKSEDAMRFSQSALNCAHAMQVLQEVKIEKPK</sequence>
<dbReference type="EMBL" id="LAZR01006259">
    <property type="protein sequence ID" value="KKM93492.1"/>
    <property type="molecule type" value="Genomic_DNA"/>
</dbReference>
<evidence type="ECO:0000313" key="1">
    <source>
        <dbReference type="EMBL" id="KKM93492.1"/>
    </source>
</evidence>